<dbReference type="EMBL" id="GBRH01208224">
    <property type="protein sequence ID" value="JAD89671.1"/>
    <property type="molecule type" value="Transcribed_RNA"/>
</dbReference>
<reference evidence="1" key="2">
    <citation type="journal article" date="2015" name="Data Brief">
        <title>Shoot transcriptome of the giant reed, Arundo donax.</title>
        <authorList>
            <person name="Barrero R.A."/>
            <person name="Guerrero F.D."/>
            <person name="Moolhuijzen P."/>
            <person name="Goolsby J.A."/>
            <person name="Tidwell J."/>
            <person name="Bellgard S.E."/>
            <person name="Bellgard M.I."/>
        </authorList>
    </citation>
    <scope>NUCLEOTIDE SEQUENCE</scope>
    <source>
        <tissue evidence="1">Shoot tissue taken approximately 20 cm above the soil surface</tissue>
    </source>
</reference>
<dbReference type="AlphaFoldDB" id="A0A0A9DPF4"/>
<name>A0A0A9DPF4_ARUDO</name>
<sequence length="45" mass="5060">MPSRRWRNAHLHNAASRMGKVMHVVGIKKTVGQSSVVFHTTDMPC</sequence>
<organism evidence="1">
    <name type="scientific">Arundo donax</name>
    <name type="common">Giant reed</name>
    <name type="synonym">Donax arundinaceus</name>
    <dbReference type="NCBI Taxonomy" id="35708"/>
    <lineage>
        <taxon>Eukaryota</taxon>
        <taxon>Viridiplantae</taxon>
        <taxon>Streptophyta</taxon>
        <taxon>Embryophyta</taxon>
        <taxon>Tracheophyta</taxon>
        <taxon>Spermatophyta</taxon>
        <taxon>Magnoliopsida</taxon>
        <taxon>Liliopsida</taxon>
        <taxon>Poales</taxon>
        <taxon>Poaceae</taxon>
        <taxon>PACMAD clade</taxon>
        <taxon>Arundinoideae</taxon>
        <taxon>Arundineae</taxon>
        <taxon>Arundo</taxon>
    </lineage>
</organism>
<accession>A0A0A9DPF4</accession>
<proteinExistence type="predicted"/>
<reference evidence="1" key="1">
    <citation type="submission" date="2014-09" db="EMBL/GenBank/DDBJ databases">
        <authorList>
            <person name="Magalhaes I.L.F."/>
            <person name="Oliveira U."/>
            <person name="Santos F.R."/>
            <person name="Vidigal T.H.D.A."/>
            <person name="Brescovit A.D."/>
            <person name="Santos A.J."/>
        </authorList>
    </citation>
    <scope>NUCLEOTIDE SEQUENCE</scope>
    <source>
        <tissue evidence="1">Shoot tissue taken approximately 20 cm above the soil surface</tissue>
    </source>
</reference>
<protein>
    <submittedName>
        <fullName evidence="1">Uncharacterized protein</fullName>
    </submittedName>
</protein>
<evidence type="ECO:0000313" key="1">
    <source>
        <dbReference type="EMBL" id="JAD89671.1"/>
    </source>
</evidence>